<comment type="caution">
    <text evidence="1">The sequence shown here is derived from an EMBL/GenBank/DDBJ whole genome shotgun (WGS) entry which is preliminary data.</text>
</comment>
<evidence type="ECO:0000313" key="2">
    <source>
        <dbReference type="Proteomes" id="UP000469421"/>
    </source>
</evidence>
<name>A0A6N7LRW2_9GAMM</name>
<dbReference type="Proteomes" id="UP000469421">
    <property type="component" value="Unassembled WGS sequence"/>
</dbReference>
<dbReference type="InterPro" id="IPR016516">
    <property type="entry name" value="UCP07580"/>
</dbReference>
<accession>A0A6N7LRW2</accession>
<keyword evidence="1" id="KW-0378">Hydrolase</keyword>
<keyword evidence="2" id="KW-1185">Reference proteome</keyword>
<dbReference type="RefSeq" id="WP_153500201.1">
    <property type="nucleotide sequence ID" value="NZ_WIRE01000001.1"/>
</dbReference>
<sequence length="287" mass="32958">MKLSLKKNKSTPVVPIIPRRMGFSFDGIQHDDYWFDNDPVLTHLLNILSLTFPDGERFFVDSVRALRDQVDDPERQKDISGFIGQEAMHSLEHQAFNDLIAEGKYDDIVKHALAVTNKLLNGARHYLSKRQQLAATAGLEHFTAILADAILRRPDLINKMDPAVRNLWVWHAIEETEHKAVAYDLYKDAGGTYLERQRLFLSSTAYLIGFSSYFTWQMLKRDNVHKKPLTLAKGLWKGFGYRGMISSIIPDWFTYLKPGFHPWDDDNSALIEEWRKSLPVPKGKNAA</sequence>
<gene>
    <name evidence="1" type="ORF">GFN93_07475</name>
</gene>
<organism evidence="1 2">
    <name type="scientific">Alcanivorax sediminis</name>
    <dbReference type="NCBI Taxonomy" id="2663008"/>
    <lineage>
        <taxon>Bacteria</taxon>
        <taxon>Pseudomonadati</taxon>
        <taxon>Pseudomonadota</taxon>
        <taxon>Gammaproteobacteria</taxon>
        <taxon>Oceanospirillales</taxon>
        <taxon>Alcanivoracaceae</taxon>
        <taxon>Alcanivorax</taxon>
    </lineage>
</organism>
<dbReference type="EMBL" id="WIRE01000001">
    <property type="protein sequence ID" value="MQX53087.1"/>
    <property type="molecule type" value="Genomic_DNA"/>
</dbReference>
<dbReference type="PANTHER" id="PTHR39456:SF1">
    <property type="entry name" value="METAL-DEPENDENT HYDROLASE"/>
    <property type="match status" value="1"/>
</dbReference>
<reference evidence="1 2" key="1">
    <citation type="submission" date="2019-10" db="EMBL/GenBank/DDBJ databases">
        <title>Alcanivorax sp.PA15-N-34 draft genome sequence.</title>
        <authorList>
            <person name="Liao X."/>
            <person name="Shao Z."/>
        </authorList>
    </citation>
    <scope>NUCLEOTIDE SEQUENCE [LARGE SCALE GENOMIC DNA]</scope>
    <source>
        <strain evidence="1 2">PA15-N-34</strain>
    </source>
</reference>
<dbReference type="AlphaFoldDB" id="A0A6N7LRW2"/>
<dbReference type="Pfam" id="PF10118">
    <property type="entry name" value="Metal_hydrol"/>
    <property type="match status" value="1"/>
</dbReference>
<dbReference type="PANTHER" id="PTHR39456">
    <property type="entry name" value="METAL-DEPENDENT HYDROLASE"/>
    <property type="match status" value="1"/>
</dbReference>
<evidence type="ECO:0000313" key="1">
    <source>
        <dbReference type="EMBL" id="MQX53087.1"/>
    </source>
</evidence>
<dbReference type="GO" id="GO:0016787">
    <property type="term" value="F:hydrolase activity"/>
    <property type="evidence" value="ECO:0007669"/>
    <property type="project" value="UniProtKB-KW"/>
</dbReference>
<protein>
    <submittedName>
        <fullName evidence="1">Metal-dependent hydrolase</fullName>
    </submittedName>
</protein>
<proteinExistence type="predicted"/>
<dbReference type="PIRSF" id="PIRSF007580">
    <property type="entry name" value="UCP07580"/>
    <property type="match status" value="1"/>
</dbReference>